<comment type="caution">
    <text evidence="2">The sequence shown here is derived from an EMBL/GenBank/DDBJ whole genome shotgun (WGS) entry which is preliminary data.</text>
</comment>
<sequence>MVLKRRTLLITGIITLCAVIVALGFLHLLPLNIFSIQQKPEQAPQKVYDYYLIIDEQSDQTIMYVPLVVSIGDEVISDENKYYEIVRIEENRAYARFIKLIELDKYQQESGSP</sequence>
<dbReference type="EMBL" id="VSSQ01141412">
    <property type="protein sequence ID" value="MPN62823.1"/>
    <property type="molecule type" value="Genomic_DNA"/>
</dbReference>
<evidence type="ECO:0008006" key="3">
    <source>
        <dbReference type="Google" id="ProtNLM"/>
    </source>
</evidence>
<keyword evidence="1" id="KW-1133">Transmembrane helix</keyword>
<keyword evidence="1" id="KW-0472">Membrane</keyword>
<name>A0A645JU85_9ZZZZ</name>
<feature type="transmembrane region" description="Helical" evidence="1">
    <location>
        <begin position="7"/>
        <end position="29"/>
    </location>
</feature>
<keyword evidence="1" id="KW-0812">Transmembrane</keyword>
<organism evidence="2">
    <name type="scientific">bioreactor metagenome</name>
    <dbReference type="NCBI Taxonomy" id="1076179"/>
    <lineage>
        <taxon>unclassified sequences</taxon>
        <taxon>metagenomes</taxon>
        <taxon>ecological metagenomes</taxon>
    </lineage>
</organism>
<dbReference type="AlphaFoldDB" id="A0A645JU85"/>
<proteinExistence type="predicted"/>
<evidence type="ECO:0000256" key="1">
    <source>
        <dbReference type="SAM" id="Phobius"/>
    </source>
</evidence>
<accession>A0A645JU85</accession>
<protein>
    <recommendedName>
        <fullName evidence="3">Stage II sporulation protein P</fullName>
    </recommendedName>
</protein>
<evidence type="ECO:0000313" key="2">
    <source>
        <dbReference type="EMBL" id="MPN62823.1"/>
    </source>
</evidence>
<reference evidence="2" key="1">
    <citation type="submission" date="2019-08" db="EMBL/GenBank/DDBJ databases">
        <authorList>
            <person name="Kucharzyk K."/>
            <person name="Murdoch R.W."/>
            <person name="Higgins S."/>
            <person name="Loffler F."/>
        </authorList>
    </citation>
    <scope>NUCLEOTIDE SEQUENCE</scope>
</reference>
<gene>
    <name evidence="2" type="ORF">SDC9_210576</name>
</gene>